<comment type="similarity">
    <text evidence="1 3">Belongs to the PemK/MazF family.</text>
</comment>
<organism evidence="4 5">
    <name type="scientific">Fictibacillus nanhaiensis</name>
    <dbReference type="NCBI Taxonomy" id="742169"/>
    <lineage>
        <taxon>Bacteria</taxon>
        <taxon>Bacillati</taxon>
        <taxon>Bacillota</taxon>
        <taxon>Bacilli</taxon>
        <taxon>Bacillales</taxon>
        <taxon>Fictibacillaceae</taxon>
        <taxon>Fictibacillus</taxon>
    </lineage>
</organism>
<accession>A0ABS2ZK94</accession>
<sequence length="116" mass="12888">MTLTRGDIYFADLSPVVGSELGGVRPVLVVSNDIANKFSPVINIAPITAQIQKAKLPTHVEIDAKRWGFEKDSVIIVEQTLTVDKQRLKDKITHLDEEMMNKVDEALSVQLGLIDF</sequence>
<evidence type="ECO:0000313" key="5">
    <source>
        <dbReference type="Proteomes" id="UP001296923"/>
    </source>
</evidence>
<evidence type="ECO:0000256" key="2">
    <source>
        <dbReference type="ARBA" id="ARBA00022649"/>
    </source>
</evidence>
<dbReference type="Proteomes" id="UP001296923">
    <property type="component" value="Unassembled WGS sequence"/>
</dbReference>
<dbReference type="EMBL" id="JAFHKR010000037">
    <property type="protein sequence ID" value="MBN3553301.1"/>
    <property type="molecule type" value="Genomic_DNA"/>
</dbReference>
<protein>
    <recommendedName>
        <fullName evidence="3">mRNA interferase</fullName>
        <ecNumber evidence="3">3.1.-.-</ecNumber>
    </recommendedName>
</protein>
<dbReference type="PIRSF" id="PIRSF033490">
    <property type="entry name" value="MazF"/>
    <property type="match status" value="1"/>
</dbReference>
<keyword evidence="3" id="KW-0378">Hydrolase</keyword>
<proteinExistence type="inferred from homology"/>
<comment type="function">
    <text evidence="3">Toxic component of a type II toxin-antitoxin (TA) system.</text>
</comment>
<dbReference type="PANTHER" id="PTHR33988:SF2">
    <property type="entry name" value="ENDORIBONUCLEASE MAZF"/>
    <property type="match status" value="1"/>
</dbReference>
<name>A0ABS2ZK94_9BACL</name>
<reference evidence="4 5" key="1">
    <citation type="submission" date="2021-01" db="EMBL/GenBank/DDBJ databases">
        <title>Genome Sequencing of Type Strains.</title>
        <authorList>
            <person name="Lemaire J.F."/>
            <person name="Inderbitzin P."/>
            <person name="Collins S.B."/>
            <person name="Wespe N."/>
            <person name="Knight-Connoni V."/>
        </authorList>
    </citation>
    <scope>NUCLEOTIDE SEQUENCE [LARGE SCALE GENOMIC DNA]</scope>
    <source>
        <strain evidence="4 5">DSM 23009</strain>
    </source>
</reference>
<evidence type="ECO:0000256" key="3">
    <source>
        <dbReference type="PIRNR" id="PIRNR033490"/>
    </source>
</evidence>
<dbReference type="InterPro" id="IPR011067">
    <property type="entry name" value="Plasmid_toxin/cell-grow_inhib"/>
</dbReference>
<dbReference type="SUPFAM" id="SSF50118">
    <property type="entry name" value="Cell growth inhibitor/plasmid maintenance toxic component"/>
    <property type="match status" value="1"/>
</dbReference>
<dbReference type="EC" id="3.1.-.-" evidence="3"/>
<dbReference type="Pfam" id="PF02452">
    <property type="entry name" value="PemK_toxin"/>
    <property type="match status" value="1"/>
</dbReference>
<comment type="caution">
    <text evidence="4">The sequence shown here is derived from an EMBL/GenBank/DDBJ whole genome shotgun (WGS) entry which is preliminary data.</text>
</comment>
<keyword evidence="3" id="KW-0540">Nuclease</keyword>
<gene>
    <name evidence="4" type="ORF">JYA63_03420</name>
</gene>
<evidence type="ECO:0000313" key="4">
    <source>
        <dbReference type="EMBL" id="MBN3553301.1"/>
    </source>
</evidence>
<evidence type="ECO:0000256" key="1">
    <source>
        <dbReference type="ARBA" id="ARBA00007521"/>
    </source>
</evidence>
<dbReference type="Gene3D" id="2.30.30.110">
    <property type="match status" value="1"/>
</dbReference>
<keyword evidence="2" id="KW-1277">Toxin-antitoxin system</keyword>
<keyword evidence="3" id="KW-0255">Endonuclease</keyword>
<dbReference type="InterPro" id="IPR003477">
    <property type="entry name" value="PemK-like"/>
</dbReference>
<keyword evidence="5" id="KW-1185">Reference proteome</keyword>
<dbReference type="RefSeq" id="WP_205724753.1">
    <property type="nucleotide sequence ID" value="NZ_JAFHKR010000037.1"/>
</dbReference>
<dbReference type="PANTHER" id="PTHR33988">
    <property type="entry name" value="ENDORIBONUCLEASE MAZF-RELATED"/>
    <property type="match status" value="1"/>
</dbReference>